<protein>
    <recommendedName>
        <fullName evidence="3">DUF4780 domain-containing protein</fullName>
    </recommendedName>
</protein>
<evidence type="ECO:0000256" key="1">
    <source>
        <dbReference type="SAM" id="MobiDB-lite"/>
    </source>
</evidence>
<keyword evidence="5" id="KW-1185">Reference proteome</keyword>
<feature type="region of interest" description="Disordered" evidence="1">
    <location>
        <begin position="35"/>
        <end position="77"/>
    </location>
</feature>
<feature type="domain" description="DUF4780" evidence="3">
    <location>
        <begin position="101"/>
        <end position="233"/>
    </location>
</feature>
<dbReference type="Pfam" id="PF16012">
    <property type="entry name" value="DUF4780"/>
    <property type="match status" value="1"/>
</dbReference>
<evidence type="ECO:0000313" key="5">
    <source>
        <dbReference type="Proteomes" id="UP000198287"/>
    </source>
</evidence>
<dbReference type="AlphaFoldDB" id="A0A226EE79"/>
<accession>A0A226EE79</accession>
<feature type="compositionally biased region" description="Basic and acidic residues" evidence="1">
    <location>
        <begin position="49"/>
        <end position="63"/>
    </location>
</feature>
<reference evidence="4 5" key="1">
    <citation type="submission" date="2015-12" db="EMBL/GenBank/DDBJ databases">
        <title>The genome of Folsomia candida.</title>
        <authorList>
            <person name="Faddeeva A."/>
            <person name="Derks M.F."/>
            <person name="Anvar Y."/>
            <person name="Smit S."/>
            <person name="Van Straalen N."/>
            <person name="Roelofs D."/>
        </authorList>
    </citation>
    <scope>NUCLEOTIDE SEQUENCE [LARGE SCALE GENOMIC DNA]</scope>
    <source>
        <strain evidence="4 5">VU population</strain>
        <tissue evidence="4">Whole body</tissue>
    </source>
</reference>
<feature type="region of interest" description="Disordered" evidence="1">
    <location>
        <begin position="338"/>
        <end position="369"/>
    </location>
</feature>
<evidence type="ECO:0000256" key="2">
    <source>
        <dbReference type="SAM" id="SignalP"/>
    </source>
</evidence>
<comment type="caution">
    <text evidence="4">The sequence shown here is derived from an EMBL/GenBank/DDBJ whole genome shotgun (WGS) entry which is preliminary data.</text>
</comment>
<evidence type="ECO:0000259" key="3">
    <source>
        <dbReference type="Pfam" id="PF16012"/>
    </source>
</evidence>
<gene>
    <name evidence="4" type="ORF">Fcan01_09074</name>
</gene>
<feature type="signal peptide" evidence="2">
    <location>
        <begin position="1"/>
        <end position="19"/>
    </location>
</feature>
<evidence type="ECO:0000313" key="4">
    <source>
        <dbReference type="EMBL" id="OXA55730.1"/>
    </source>
</evidence>
<proteinExistence type="predicted"/>
<dbReference type="Proteomes" id="UP000198287">
    <property type="component" value="Unassembled WGS sequence"/>
</dbReference>
<dbReference type="InterPro" id="IPR031961">
    <property type="entry name" value="DUF4780"/>
</dbReference>
<sequence length="387" mass="42326">MAPQLGTLWLVRLVGLVKGHRSLLMSLKDFENSFRREKVSQPSGSSSEGSRKRAKDSPLDEASRAPPKRPTRREYEDEDSCSLLAVRFSDGRGELGANGMVSLQQGLWALIDEIGGPSALKMGGVRNRGGTVVVQCQDAFTKIWLEDKIPKLGGGVYSVSGWAPTWVKGSVWIPGQDLPDSKDIFQKISLHNNGLDTATWFTVTKPIRAGRGHLLVLRMDETSARFCSSNKIYYYTERLDFRFVRPITAEVKSSSSSSHNVDATATNVTIFEEALSKNLQGVSICNQTVDALDKSVNSLTDAILGAHEIACPLRLVKTHRKAVPWWTKELTGLRKMARKLRSHEVPPPPRSTSATKHPGLPPGSATSTPLIILTPISAPISTMPSST</sequence>
<dbReference type="EMBL" id="LNIX01000004">
    <property type="protein sequence ID" value="OXA55730.1"/>
    <property type="molecule type" value="Genomic_DNA"/>
</dbReference>
<organism evidence="4 5">
    <name type="scientific">Folsomia candida</name>
    <name type="common">Springtail</name>
    <dbReference type="NCBI Taxonomy" id="158441"/>
    <lineage>
        <taxon>Eukaryota</taxon>
        <taxon>Metazoa</taxon>
        <taxon>Ecdysozoa</taxon>
        <taxon>Arthropoda</taxon>
        <taxon>Hexapoda</taxon>
        <taxon>Collembola</taxon>
        <taxon>Entomobryomorpha</taxon>
        <taxon>Isotomoidea</taxon>
        <taxon>Isotomidae</taxon>
        <taxon>Proisotominae</taxon>
        <taxon>Folsomia</taxon>
    </lineage>
</organism>
<feature type="chain" id="PRO_5013121652" description="DUF4780 domain-containing protein" evidence="2">
    <location>
        <begin position="20"/>
        <end position="387"/>
    </location>
</feature>
<dbReference type="OrthoDB" id="6761728at2759"/>
<name>A0A226EE79_FOLCA</name>
<keyword evidence="2" id="KW-0732">Signal</keyword>